<protein>
    <recommendedName>
        <fullName evidence="4">Vertnin</fullName>
    </recommendedName>
</protein>
<reference evidence="2 3" key="1">
    <citation type="submission" date="2020-06" db="EMBL/GenBank/DDBJ databases">
        <authorList>
            <person name="Li R."/>
            <person name="Bekaert M."/>
        </authorList>
    </citation>
    <scope>NUCLEOTIDE SEQUENCE [LARGE SCALE GENOMIC DNA]</scope>
    <source>
        <strain evidence="3">wild</strain>
    </source>
</reference>
<evidence type="ECO:0000313" key="2">
    <source>
        <dbReference type="EMBL" id="CAC5395355.1"/>
    </source>
</evidence>
<dbReference type="Proteomes" id="UP000507470">
    <property type="component" value="Unassembled WGS sequence"/>
</dbReference>
<feature type="region of interest" description="Disordered" evidence="1">
    <location>
        <begin position="788"/>
        <end position="867"/>
    </location>
</feature>
<feature type="compositionally biased region" description="Basic and acidic residues" evidence="1">
    <location>
        <begin position="788"/>
        <end position="799"/>
    </location>
</feature>
<feature type="region of interest" description="Disordered" evidence="1">
    <location>
        <begin position="729"/>
        <end position="750"/>
    </location>
</feature>
<dbReference type="PANTHER" id="PTHR46601">
    <property type="entry name" value="ULP_PROTEASE DOMAIN-CONTAINING PROTEIN"/>
    <property type="match status" value="1"/>
</dbReference>
<dbReference type="OrthoDB" id="10065669at2759"/>
<proteinExistence type="predicted"/>
<feature type="compositionally biased region" description="Basic and acidic residues" evidence="1">
    <location>
        <begin position="806"/>
        <end position="818"/>
    </location>
</feature>
<dbReference type="EMBL" id="CACVKT020005487">
    <property type="protein sequence ID" value="CAC5395355.1"/>
    <property type="molecule type" value="Genomic_DNA"/>
</dbReference>
<keyword evidence="3" id="KW-1185">Reference proteome</keyword>
<feature type="compositionally biased region" description="Basic and acidic residues" evidence="1">
    <location>
        <begin position="835"/>
        <end position="854"/>
    </location>
</feature>
<feature type="compositionally biased region" description="Polar residues" evidence="1">
    <location>
        <begin position="159"/>
        <end position="179"/>
    </location>
</feature>
<dbReference type="PANTHER" id="PTHR46601:SF1">
    <property type="entry name" value="ADF-H DOMAIN-CONTAINING PROTEIN"/>
    <property type="match status" value="1"/>
</dbReference>
<feature type="compositionally biased region" description="Basic and acidic residues" evidence="1">
    <location>
        <begin position="122"/>
        <end position="136"/>
    </location>
</feature>
<name>A0A6J8CGW0_MYTCO</name>
<evidence type="ECO:0008006" key="4">
    <source>
        <dbReference type="Google" id="ProtNLM"/>
    </source>
</evidence>
<dbReference type="InterPro" id="IPR047273">
    <property type="entry name" value="VRTN_OTU_dom"/>
</dbReference>
<evidence type="ECO:0000313" key="3">
    <source>
        <dbReference type="Proteomes" id="UP000507470"/>
    </source>
</evidence>
<accession>A0A6J8CGW0</accession>
<feature type="region of interest" description="Disordered" evidence="1">
    <location>
        <begin position="109"/>
        <end position="181"/>
    </location>
</feature>
<organism evidence="2 3">
    <name type="scientific">Mytilus coruscus</name>
    <name type="common">Sea mussel</name>
    <dbReference type="NCBI Taxonomy" id="42192"/>
    <lineage>
        <taxon>Eukaryota</taxon>
        <taxon>Metazoa</taxon>
        <taxon>Spiralia</taxon>
        <taxon>Lophotrochozoa</taxon>
        <taxon>Mollusca</taxon>
        <taxon>Bivalvia</taxon>
        <taxon>Autobranchia</taxon>
        <taxon>Pteriomorphia</taxon>
        <taxon>Mytilida</taxon>
        <taxon>Mytiloidea</taxon>
        <taxon>Mytilidae</taxon>
        <taxon>Mytilinae</taxon>
        <taxon>Mytilus</taxon>
    </lineage>
</organism>
<gene>
    <name evidence="2" type="ORF">MCOR_30033</name>
</gene>
<sequence length="1583" mass="183339">MADKGSFLRLKLRSQMRPQISNDVQTNTIHISESASQKNTAAQRSKNYRDKIKQDPEKYITYLEREKERNRKWRENWSSEQKINQREKTRLRVRKWREERKPEEIVKLKKKPKPKTRAQVSSEREYWQRKKEEQRAKYSSQKRRRINEKRRLQYKLNKSKSTTENLMPAESTETPQGYSTKEAERKAVYRASLHLPSSPEKFASVVGGLTAKATPRKREALTKHGLLLTPTKKRHLRLSQEIICKMKDDLHKTRKHRTKEVLKKRRLLTSFILKDAEKRKAGISWKFAVKCSKLKDVWEEDSETPKRSDALTEDTIDKIEKFYKDFDTVCLPDKKQASLKSEQPKRILQSSLRDNHNEFLKENQECTLSFSKFTALRPKTVQTMSKSIFNNCLCEYCTNIQYKVKALNIKGINTRYDLLARTVCQKPEGSRYYKIECVQRLCKLCGVDKFMSQLDLYKRHIIQWYKWETQTYMYANEKKSKKVLSLKKESVNNFLEELKKELQPFSAHLNTAWWQHDQFRHVTQNLPSDWTVFCSDFAENYTCIYQDEAQSAHWSHDTVTLFSIVAYIRCKFCKLVVTQSMIYVSEDKKHDFHYVQHCISLANEYIQRVYEIKSKRQIHFSDGAASQFKSKTPFADALHSKSDFGFPVEKHFFGSRHGKGPCDGEFGVIKRIVTNAVKNRKAMVKNASEFFDFAEANLRRPTLDSQNECCHFRRNFFIVKDGDVNRKRPERTNVKAVPETRQLHSVRASDDSASLEKRTLSCFCSTCIQGSGSCHNVDMVEGWVKETQRRQLNKKDTSKKSKKVDKKNVKGLLKETPRKQLSKKNQRATRSNSHKKADSQERSQDSPKQKEFNRQETTVEELHSFENTSPQINELSVNIARVQDNKDTLFEVILQTLKSSTTVDDMMIKGTELASVIPHLRCNKDENISISGSGLHIDKFGMELLPDDVKEEGYFPASVLGDGNCLPRSASVIMYGTENNHTELRARIALELACYLPLYVDHTYLRRGEQLSDKEALVLPKSYVMYSELYTPGDIITSSLIERTLFEEIRKVCSANEFMGIWQIFALASVLGRPLQSVYPNRGNPTVRKDLNRSILPREMESNTPAYILWSSNRNDEMTYAHWIPNHFCPILKMFINDDVLEYSTDTLGDIDLENISGLSEQLAPWVMDLLDDSDSDVSNNQYNMDETTADQHSSLDKLTDNQSSMTVKPMDVQPFASVQPEEALMSNLQDNSEQSNNSIVVSKDETTADQHSLLDKLTDNQSSMTVKPMDVHPFASVQLEEALMSNLQDNSEQSNNSIVVSKDETTADQHSLLDKLTDNQSSMTVKPMDVQPFVSVQPEEALMSNLQDNSEQRDNSIVLFQEKPLYDQLLVSEHYTKRCNEQQRLMCGPMFISTPTRRRTYDLCTNSKIFELNLCQRVFQELTPDMTLAELYAKKPEGSRYYKIECVKGYTIMWVDKFYVPVRLVQKAYYTMRQIHFSDGAAHSSNQNPFADALHSKSDWFFLLRNTNWRLEHGKDHVMVNSGLLKIVTNAVKKQKSHGENASEFFDFAEANLDAKLDSQNECCHLEEISLCIKDGDVNRKA</sequence>
<dbReference type="CDD" id="cd22791">
    <property type="entry name" value="OTU_VRTN"/>
    <property type="match status" value="1"/>
</dbReference>
<evidence type="ECO:0000256" key="1">
    <source>
        <dbReference type="SAM" id="MobiDB-lite"/>
    </source>
</evidence>